<dbReference type="RefSeq" id="WP_367641443.1">
    <property type="nucleotide sequence ID" value="NZ_JBFNQN010000044.1"/>
</dbReference>
<dbReference type="InterPro" id="IPR011009">
    <property type="entry name" value="Kinase-like_dom_sf"/>
</dbReference>
<evidence type="ECO:0000313" key="2">
    <source>
        <dbReference type="EMBL" id="MEW9267899.1"/>
    </source>
</evidence>
<evidence type="ECO:0000259" key="1">
    <source>
        <dbReference type="Pfam" id="PF01636"/>
    </source>
</evidence>
<dbReference type="InterPro" id="IPR002575">
    <property type="entry name" value="Aminoglycoside_PTrfase"/>
</dbReference>
<dbReference type="EMBL" id="JBFNQN010000044">
    <property type="protein sequence ID" value="MEW9267899.1"/>
    <property type="molecule type" value="Genomic_DNA"/>
</dbReference>
<gene>
    <name evidence="2" type="ORF">AB1207_24450</name>
</gene>
<dbReference type="SUPFAM" id="SSF56112">
    <property type="entry name" value="Protein kinase-like (PK-like)"/>
    <property type="match status" value="1"/>
</dbReference>
<organism evidence="2 3">
    <name type="scientific">Kineococcus endophyticus</name>
    <dbReference type="NCBI Taxonomy" id="1181883"/>
    <lineage>
        <taxon>Bacteria</taxon>
        <taxon>Bacillati</taxon>
        <taxon>Actinomycetota</taxon>
        <taxon>Actinomycetes</taxon>
        <taxon>Kineosporiales</taxon>
        <taxon>Kineosporiaceae</taxon>
        <taxon>Kineococcus</taxon>
    </lineage>
</organism>
<evidence type="ECO:0000313" key="3">
    <source>
        <dbReference type="Proteomes" id="UP001555826"/>
    </source>
</evidence>
<proteinExistence type="predicted"/>
<dbReference type="Pfam" id="PF01636">
    <property type="entry name" value="APH"/>
    <property type="match status" value="1"/>
</dbReference>
<sequence length="310" mass="33710">MDLDATLTKLLRDTLLPAPASTDRISGLGMDNALLRATLTDGRQVLLRQGAASPSPLPRARFLAHHDVGAPRMWAADDNGASLVDYVPGQTLVAVAESGALDDATWRQVGRAYARVHAVRFPAPLCGPFEPDGLRLAPADPVQTLQHGVDEAAAWVERERPALAPLLDVLRGRIEERAEALRREVPCLSQNDANFHNIIVGDDGVTLIDWDFPAVRYPLEELAGLEGHAHLYGFPELPPAFFEGYGLPVSPPLLRLHRIVGDLGTLSSPGWAHMISGADDLTPPILAMVRRFYSGWSAWFDDLPTHIQGT</sequence>
<feature type="domain" description="Aminoglycoside phosphotransferase" evidence="1">
    <location>
        <begin position="60"/>
        <end position="229"/>
    </location>
</feature>
<protein>
    <submittedName>
        <fullName evidence="2">Phosphotransferase</fullName>
    </submittedName>
</protein>
<dbReference type="Gene3D" id="3.90.1200.10">
    <property type="match status" value="1"/>
</dbReference>
<comment type="caution">
    <text evidence="2">The sequence shown here is derived from an EMBL/GenBank/DDBJ whole genome shotgun (WGS) entry which is preliminary data.</text>
</comment>
<name>A0ABV3PE31_9ACTN</name>
<keyword evidence="3" id="KW-1185">Reference proteome</keyword>
<reference evidence="2 3" key="1">
    <citation type="submission" date="2024-07" db="EMBL/GenBank/DDBJ databases">
        <authorList>
            <person name="Thanompreechachai J."/>
            <person name="Duangmal K."/>
        </authorList>
    </citation>
    <scope>NUCLEOTIDE SEQUENCE [LARGE SCALE GENOMIC DNA]</scope>
    <source>
        <strain evidence="2 3">KCTC 19886</strain>
    </source>
</reference>
<dbReference type="Proteomes" id="UP001555826">
    <property type="component" value="Unassembled WGS sequence"/>
</dbReference>
<accession>A0ABV3PE31</accession>